<evidence type="ECO:0000256" key="8">
    <source>
        <dbReference type="SAM" id="Phobius"/>
    </source>
</evidence>
<evidence type="ECO:0000256" key="7">
    <source>
        <dbReference type="ARBA" id="ARBA00023136"/>
    </source>
</evidence>
<dbReference type="AlphaFoldDB" id="S9WW87"/>
<name>S9WW87_9TRYP</name>
<keyword evidence="4" id="KW-0378">Hydrolase</keyword>
<feature type="transmembrane region" description="Helical" evidence="8">
    <location>
        <begin position="47"/>
        <end position="67"/>
    </location>
</feature>
<comment type="similarity">
    <text evidence="2">Belongs to the peptidase A22B family.</text>
</comment>
<feature type="transmembrane region" description="Helical" evidence="8">
    <location>
        <begin position="73"/>
        <end position="92"/>
    </location>
</feature>
<accession>S9WW87</accession>
<feature type="transmembrane region" description="Helical" evidence="8">
    <location>
        <begin position="252"/>
        <end position="270"/>
    </location>
</feature>
<dbReference type="InterPro" id="IPR006639">
    <property type="entry name" value="Preselin/SPP"/>
</dbReference>
<feature type="transmembrane region" description="Helical" evidence="8">
    <location>
        <begin position="6"/>
        <end position="26"/>
    </location>
</feature>
<dbReference type="GO" id="GO:0006465">
    <property type="term" value="P:signal peptide processing"/>
    <property type="evidence" value="ECO:0007669"/>
    <property type="project" value="TreeGrafter"/>
</dbReference>
<keyword evidence="10" id="KW-1185">Reference proteome</keyword>
<evidence type="ECO:0000256" key="1">
    <source>
        <dbReference type="ARBA" id="ARBA00004477"/>
    </source>
</evidence>
<dbReference type="SMART" id="SM00730">
    <property type="entry name" value="PSN"/>
    <property type="match status" value="1"/>
</dbReference>
<proteinExistence type="inferred from homology"/>
<dbReference type="EMBL" id="LR877155">
    <property type="protein sequence ID" value="CAD2218478.1"/>
    <property type="molecule type" value="Genomic_DNA"/>
</dbReference>
<dbReference type="PANTHER" id="PTHR12174:SF23">
    <property type="entry name" value="MINOR HISTOCOMPATIBILITY ANTIGEN H13"/>
    <property type="match status" value="1"/>
</dbReference>
<comment type="subcellular location">
    <subcellularLocation>
        <location evidence="1">Endoplasmic reticulum membrane</location>
        <topology evidence="1">Multi-pass membrane protein</topology>
    </subcellularLocation>
</comment>
<dbReference type="GO" id="GO:0098553">
    <property type="term" value="C:lumenal side of endoplasmic reticulum membrane"/>
    <property type="evidence" value="ECO:0007669"/>
    <property type="project" value="TreeGrafter"/>
</dbReference>
<keyword evidence="5" id="KW-0256">Endoplasmic reticulum</keyword>
<dbReference type="GO" id="GO:0098554">
    <property type="term" value="C:cytoplasmic side of endoplasmic reticulum membrane"/>
    <property type="evidence" value="ECO:0007669"/>
    <property type="project" value="TreeGrafter"/>
</dbReference>
<feature type="transmembrane region" description="Helical" evidence="8">
    <location>
        <begin position="146"/>
        <end position="171"/>
    </location>
</feature>
<keyword evidence="3 8" id="KW-0812">Transmembrane</keyword>
<keyword evidence="6 8" id="KW-1133">Transmembrane helix</keyword>
<evidence type="ECO:0000256" key="2">
    <source>
        <dbReference type="ARBA" id="ARBA00006859"/>
    </source>
</evidence>
<dbReference type="InterPro" id="IPR007369">
    <property type="entry name" value="Peptidase_A22B_SPP"/>
</dbReference>
<gene>
    <name evidence="9" type="ORF">ADEAN_000596700</name>
</gene>
<evidence type="ECO:0000256" key="4">
    <source>
        <dbReference type="ARBA" id="ARBA00022801"/>
    </source>
</evidence>
<organism evidence="9 10">
    <name type="scientific">Angomonas deanei</name>
    <dbReference type="NCBI Taxonomy" id="59799"/>
    <lineage>
        <taxon>Eukaryota</taxon>
        <taxon>Discoba</taxon>
        <taxon>Euglenozoa</taxon>
        <taxon>Kinetoplastea</taxon>
        <taxon>Metakinetoplastina</taxon>
        <taxon>Trypanosomatida</taxon>
        <taxon>Trypanosomatidae</taxon>
        <taxon>Strigomonadinae</taxon>
        <taxon>Angomonas</taxon>
    </lineage>
</organism>
<sequence>MVDAGVLLALAFLLCSAVVVVIFGAVRCRKQLMEAKAEVSLGVGDAALMPISGSVFLFTMYVLLRFIPKEHFNVMICFYLSAVSIFALSGFLKAYVKPNILTGCLCVAIGFGYFFTKHWIVNNILAFALGVTALESLPVSNFSTSYLLLAALFFYDIFWVFGSDVMLTVATRVDGPIKFVFPQDITDTSKRMSLLGLGDMVVPGLFVCQVLVFSRDVVKRGNFYFYAVVVAYFLSLVNTMGVMVYFKHGQPALLFIVPWLLITFSAALLWNGDVSAALNFDSTKVFEHKETDKESDSTEASLSEVLKSAVRELFGFEEKKEKATEVSAEKKTQ</sequence>
<evidence type="ECO:0000256" key="6">
    <source>
        <dbReference type="ARBA" id="ARBA00022989"/>
    </source>
</evidence>
<dbReference type="PANTHER" id="PTHR12174">
    <property type="entry name" value="SIGNAL PEPTIDE PEPTIDASE"/>
    <property type="match status" value="1"/>
</dbReference>
<feature type="transmembrane region" description="Helical" evidence="8">
    <location>
        <begin position="191"/>
        <end position="212"/>
    </location>
</feature>
<dbReference type="GO" id="GO:0033619">
    <property type="term" value="P:membrane protein proteolysis"/>
    <property type="evidence" value="ECO:0007669"/>
    <property type="project" value="TreeGrafter"/>
</dbReference>
<protein>
    <submittedName>
        <fullName evidence="9">Signal peptide peptidase, putative</fullName>
    </submittedName>
</protein>
<evidence type="ECO:0000256" key="5">
    <source>
        <dbReference type="ARBA" id="ARBA00022824"/>
    </source>
</evidence>
<dbReference type="Pfam" id="PF04258">
    <property type="entry name" value="Peptidase_A22B"/>
    <property type="match status" value="1"/>
</dbReference>
<evidence type="ECO:0000256" key="3">
    <source>
        <dbReference type="ARBA" id="ARBA00022692"/>
    </source>
</evidence>
<feature type="transmembrane region" description="Helical" evidence="8">
    <location>
        <begin position="99"/>
        <end position="115"/>
    </location>
</feature>
<dbReference type="GO" id="GO:0042500">
    <property type="term" value="F:aspartic endopeptidase activity, intramembrane cleaving"/>
    <property type="evidence" value="ECO:0007669"/>
    <property type="project" value="InterPro"/>
</dbReference>
<dbReference type="Proteomes" id="UP000515908">
    <property type="component" value="Chromosome 11"/>
</dbReference>
<dbReference type="VEuPathDB" id="TriTrypDB:ADEAN_000596700"/>
<evidence type="ECO:0000313" key="10">
    <source>
        <dbReference type="Proteomes" id="UP000515908"/>
    </source>
</evidence>
<evidence type="ECO:0000313" key="9">
    <source>
        <dbReference type="EMBL" id="CAD2218478.1"/>
    </source>
</evidence>
<dbReference type="OrthoDB" id="29661at2759"/>
<feature type="transmembrane region" description="Helical" evidence="8">
    <location>
        <begin position="224"/>
        <end position="246"/>
    </location>
</feature>
<reference evidence="9 10" key="1">
    <citation type="submission" date="2020-08" db="EMBL/GenBank/DDBJ databases">
        <authorList>
            <person name="Newling K."/>
            <person name="Davey J."/>
            <person name="Forrester S."/>
        </authorList>
    </citation>
    <scope>NUCLEOTIDE SEQUENCE [LARGE SCALE GENOMIC DNA]</scope>
    <source>
        <strain evidence="10">Crithidia deanei Carvalho (ATCC PRA-265)</strain>
    </source>
</reference>
<keyword evidence="7 8" id="KW-0472">Membrane</keyword>